<evidence type="ECO:0000256" key="1">
    <source>
        <dbReference type="SAM" id="Coils"/>
    </source>
</evidence>
<dbReference type="STRING" id="1157962.A0A250X0N5"/>
<proteinExistence type="predicted"/>
<evidence type="ECO:0000313" key="4">
    <source>
        <dbReference type="Proteomes" id="UP000232323"/>
    </source>
</evidence>
<feature type="compositionally biased region" description="Polar residues" evidence="2">
    <location>
        <begin position="673"/>
        <end position="684"/>
    </location>
</feature>
<feature type="region of interest" description="Disordered" evidence="2">
    <location>
        <begin position="248"/>
        <end position="281"/>
    </location>
</feature>
<accession>A0A250X0N5</accession>
<organism evidence="3 4">
    <name type="scientific">Chlamydomonas eustigma</name>
    <dbReference type="NCBI Taxonomy" id="1157962"/>
    <lineage>
        <taxon>Eukaryota</taxon>
        <taxon>Viridiplantae</taxon>
        <taxon>Chlorophyta</taxon>
        <taxon>core chlorophytes</taxon>
        <taxon>Chlorophyceae</taxon>
        <taxon>CS clade</taxon>
        <taxon>Chlamydomonadales</taxon>
        <taxon>Chlamydomonadaceae</taxon>
        <taxon>Chlamydomonas</taxon>
    </lineage>
</organism>
<feature type="compositionally biased region" description="Polar residues" evidence="2">
    <location>
        <begin position="86"/>
        <end position="102"/>
    </location>
</feature>
<keyword evidence="4" id="KW-1185">Reference proteome</keyword>
<dbReference type="EMBL" id="BEGY01000018">
    <property type="protein sequence ID" value="GAX76638.1"/>
    <property type="molecule type" value="Genomic_DNA"/>
</dbReference>
<feature type="region of interest" description="Disordered" evidence="2">
    <location>
        <begin position="659"/>
        <end position="684"/>
    </location>
</feature>
<evidence type="ECO:0000256" key="2">
    <source>
        <dbReference type="SAM" id="MobiDB-lite"/>
    </source>
</evidence>
<feature type="region of interest" description="Disordered" evidence="2">
    <location>
        <begin position="68"/>
        <end position="141"/>
    </location>
</feature>
<protein>
    <submittedName>
        <fullName evidence="3">Uncharacterized protein</fullName>
    </submittedName>
</protein>
<feature type="coiled-coil region" evidence="1">
    <location>
        <begin position="326"/>
        <end position="388"/>
    </location>
</feature>
<evidence type="ECO:0000313" key="3">
    <source>
        <dbReference type="EMBL" id="GAX76638.1"/>
    </source>
</evidence>
<reference evidence="3 4" key="1">
    <citation type="submission" date="2017-08" db="EMBL/GenBank/DDBJ databases">
        <title>Acidophilic green algal genome provides insights into adaptation to an acidic environment.</title>
        <authorList>
            <person name="Hirooka S."/>
            <person name="Hirose Y."/>
            <person name="Kanesaki Y."/>
            <person name="Higuchi S."/>
            <person name="Fujiwara T."/>
            <person name="Onuma R."/>
            <person name="Era A."/>
            <person name="Ohbayashi R."/>
            <person name="Uzuka A."/>
            <person name="Nozaki H."/>
            <person name="Yoshikawa H."/>
            <person name="Miyagishima S.Y."/>
        </authorList>
    </citation>
    <scope>NUCLEOTIDE SEQUENCE [LARGE SCALE GENOMIC DNA]</scope>
    <source>
        <strain evidence="3 4">NIES-2499</strain>
    </source>
</reference>
<feature type="coiled-coil region" evidence="1">
    <location>
        <begin position="147"/>
        <end position="195"/>
    </location>
</feature>
<gene>
    <name evidence="3" type="ORF">CEUSTIGMA_g4084.t1</name>
</gene>
<sequence>MLIYPKRPGLCSQALPCVLVSETYTSRLSLKVFCQARSDSDRSSKSVWNATWKIGTRWQWHVTRDNRGCAQRPVRGQGSYDENDSKPSSSGQVLNTGTSQPQGQGGVLSLGDGSRKQPANNKGFGPNGKQGKKGTMAMDPFQRPGQLVNKRQSLAQAQDEVATLSSTVLKLQAEAEEATKALEQMNSMYKEKEKVSIKYQATFLNSMYKEKVVRLDTLNSEANMLRQQLHALATPQTSETLQPLIATDGSTTRHTDGEASNHASDSSEVTQAADPSSSTSYAEQAELMSALELKLTDASMRASEVLELRSDLHILAEAFQEKERESAIYEASLKATRTEVEDLQQKIKIIAEKLETAERDRASAEESVERLQESLKLSAEEKAELVRSKQELLNAIRARDRVSRAVESKTAELEASLVGFSAQIMDLREQLSVKEHVLIEEGQKLKVSQREALDLNLEVQKLQNSNKEKSATIDLLQKEQEAAASKVDVLSRELRSACDLLERRDSEVTSARSQLDTERKEKAKLEEQLQSAQEQFKAAQGDLRASKAHFAAEQLEAEKRAAELKNVIEDLRKLILEKEKDINFSQQKVTLLSAEKAELKQKYQELSLTSGDASHQAQMAEAALASLREELAVECAKTQLLLDQAEQLVLQNSASANASAGVESEREGDLDASEQTAVTDGQTSLVQVKSTEDLGVGDENKTSTAEIQIASLKYRILQLTSLLKTMKSSESKAADVSHLNGSTLKADGVSELKKKVEELQQENIQLKQLSIKQQQIISQTRSFLGELKERASVVPR</sequence>
<dbReference type="Proteomes" id="UP000232323">
    <property type="component" value="Unassembled WGS sequence"/>
</dbReference>
<feature type="coiled-coil region" evidence="1">
    <location>
        <begin position="445"/>
        <end position="648"/>
    </location>
</feature>
<name>A0A250X0N5_9CHLO</name>
<feature type="compositionally biased region" description="Polar residues" evidence="2">
    <location>
        <begin position="261"/>
        <end position="281"/>
    </location>
</feature>
<keyword evidence="1" id="KW-0175">Coiled coil</keyword>
<comment type="caution">
    <text evidence="3">The sequence shown here is derived from an EMBL/GenBank/DDBJ whole genome shotgun (WGS) entry which is preliminary data.</text>
</comment>
<dbReference type="AlphaFoldDB" id="A0A250X0N5"/>